<dbReference type="RefSeq" id="XP_021876496.1">
    <property type="nucleotide sequence ID" value="XM_022029190.1"/>
</dbReference>
<evidence type="ECO:0000313" key="7">
    <source>
        <dbReference type="EMBL" id="ORZ04388.1"/>
    </source>
</evidence>
<feature type="coiled-coil region" evidence="4">
    <location>
        <begin position="229"/>
        <end position="307"/>
    </location>
</feature>
<evidence type="ECO:0000256" key="5">
    <source>
        <dbReference type="SAM" id="MobiDB-lite"/>
    </source>
</evidence>
<feature type="compositionally biased region" description="Basic and acidic residues" evidence="5">
    <location>
        <begin position="346"/>
        <end position="360"/>
    </location>
</feature>
<dbReference type="GO" id="GO:0006355">
    <property type="term" value="P:regulation of DNA-templated transcription"/>
    <property type="evidence" value="ECO:0007669"/>
    <property type="project" value="InterPro"/>
</dbReference>
<keyword evidence="8" id="KW-1185">Reference proteome</keyword>
<dbReference type="Proteomes" id="UP000193648">
    <property type="component" value="Unassembled WGS sequence"/>
</dbReference>
<dbReference type="InterPro" id="IPR013083">
    <property type="entry name" value="Znf_RING/FYVE/PHD"/>
</dbReference>
<evidence type="ECO:0000256" key="3">
    <source>
        <dbReference type="ARBA" id="ARBA00022833"/>
    </source>
</evidence>
<dbReference type="SMART" id="SM00249">
    <property type="entry name" value="PHD"/>
    <property type="match status" value="1"/>
</dbReference>
<keyword evidence="4" id="KW-0175">Coiled coil</keyword>
<feature type="compositionally biased region" description="Low complexity" evidence="5">
    <location>
        <begin position="517"/>
        <end position="537"/>
    </location>
</feature>
<gene>
    <name evidence="7" type="ORF">BCR41DRAFT_401061</name>
</gene>
<evidence type="ECO:0000256" key="1">
    <source>
        <dbReference type="ARBA" id="ARBA00022723"/>
    </source>
</evidence>
<comment type="caution">
    <text evidence="7">The sequence shown here is derived from an EMBL/GenBank/DDBJ whole genome shotgun (WGS) entry which is preliminary data.</text>
</comment>
<feature type="region of interest" description="Disordered" evidence="5">
    <location>
        <begin position="506"/>
        <end position="568"/>
    </location>
</feature>
<dbReference type="SUPFAM" id="SSF57903">
    <property type="entry name" value="FYVE/PHD zinc finger"/>
    <property type="match status" value="1"/>
</dbReference>
<dbReference type="InParanoid" id="A0A1Y2GB90"/>
<dbReference type="PANTHER" id="PTHR14296:SF3">
    <property type="entry name" value="DIKAR, ISOFORM F"/>
    <property type="match status" value="1"/>
</dbReference>
<sequence length="703" mass="81365">MPTSSALSLVGCRNSTCHVSTDIIFDNWFKYAQKEYEKREDLENPWLEEEATHYEGFSLATKLSILSNLCEWQLDDPERFRAYFKEEEEVAVEWRVDPIGYDAMDRTYWLFDDNRLYRENPLPKKNTKATEQPIVPSKAKAKVKTAVELRRGTRRSTRGQRAEEILEPEPEPEFETPPITPGVQWEPICITKEEWEDFAKIFHRSKHSDEKALYALINNDILPKVLSDFREKEKEREKLEAIANRKRSSRIVIRELELQEKARLEAIRQQELQTAAEQRKREIRERRAEKERLLQQQVRDSRQKEREMRLKAREDAIWEREMKKKQQQQKIAKEREARQSRRLGSNHKEDHSENESIKYQDEDEEEDWVFDCVCGVHGNNLDDGELMIACGKCNVWQHVACLKQEDAAQGKTVKDWETVDFTCSRCIAKEKKKAARKKRGQKLKMETLAATVVLPGVTKTTPNGIQGQVLTPAPAPVGKKEVKRKKVPVESQAHVASSAISFTNGHYLQSPHHHATSFPVQPYSSQPQSYHSQSAPYHVSPTHHPTSFSGQPYSPQPQPQPQPYHSQTPYQQSLGIIHAPQTFYSGHPTGIADNQLEQAHQHYGYQNAHLMQPQHYLYLPHQQQQTVPSQYRQPYQGEPHQFHQSDVLMYSQPTVSPGYRPGILAPGSAGMVQKRVNSGEDDIAMEGMERPSKMMINHHHHQT</sequence>
<evidence type="ECO:0000313" key="8">
    <source>
        <dbReference type="Proteomes" id="UP000193648"/>
    </source>
</evidence>
<dbReference type="InterPro" id="IPR028938">
    <property type="entry name" value="Rsf1-like"/>
</dbReference>
<dbReference type="PROSITE" id="PS01359">
    <property type="entry name" value="ZF_PHD_1"/>
    <property type="match status" value="1"/>
</dbReference>
<keyword evidence="3" id="KW-0862">Zinc</keyword>
<dbReference type="EMBL" id="MCFF01000057">
    <property type="protein sequence ID" value="ORZ04388.1"/>
    <property type="molecule type" value="Genomic_DNA"/>
</dbReference>
<evidence type="ECO:0000256" key="4">
    <source>
        <dbReference type="SAM" id="Coils"/>
    </source>
</evidence>
<evidence type="ECO:0000256" key="2">
    <source>
        <dbReference type="ARBA" id="ARBA00022771"/>
    </source>
</evidence>
<organism evidence="7 8">
    <name type="scientific">Lobosporangium transversale</name>
    <dbReference type="NCBI Taxonomy" id="64571"/>
    <lineage>
        <taxon>Eukaryota</taxon>
        <taxon>Fungi</taxon>
        <taxon>Fungi incertae sedis</taxon>
        <taxon>Mucoromycota</taxon>
        <taxon>Mortierellomycotina</taxon>
        <taxon>Mortierellomycetes</taxon>
        <taxon>Mortierellales</taxon>
        <taxon>Mortierellaceae</taxon>
        <taxon>Lobosporangium</taxon>
    </lineage>
</organism>
<reference evidence="7 8" key="1">
    <citation type="submission" date="2016-07" db="EMBL/GenBank/DDBJ databases">
        <title>Pervasive Adenine N6-methylation of Active Genes in Fungi.</title>
        <authorList>
            <consortium name="DOE Joint Genome Institute"/>
            <person name="Mondo S.J."/>
            <person name="Dannebaum R.O."/>
            <person name="Kuo R.C."/>
            <person name="Labutti K."/>
            <person name="Haridas S."/>
            <person name="Kuo A."/>
            <person name="Salamov A."/>
            <person name="Ahrendt S.R."/>
            <person name="Lipzen A."/>
            <person name="Sullivan W."/>
            <person name="Andreopoulos W.B."/>
            <person name="Clum A."/>
            <person name="Lindquist E."/>
            <person name="Daum C."/>
            <person name="Ramamoorthy G.K."/>
            <person name="Gryganskyi A."/>
            <person name="Culley D."/>
            <person name="Magnuson J.K."/>
            <person name="James T.Y."/>
            <person name="O'Malley M.A."/>
            <person name="Stajich J.E."/>
            <person name="Spatafora J.W."/>
            <person name="Visel A."/>
            <person name="Grigoriev I.V."/>
        </authorList>
    </citation>
    <scope>NUCLEOTIDE SEQUENCE [LARGE SCALE GENOMIC DNA]</scope>
    <source>
        <strain evidence="7 8">NRRL 3116</strain>
    </source>
</reference>
<dbReference type="Gene3D" id="3.30.40.10">
    <property type="entry name" value="Zinc/RING finger domain, C3HC4 (zinc finger)"/>
    <property type="match status" value="1"/>
</dbReference>
<dbReference type="InterPro" id="IPR011011">
    <property type="entry name" value="Znf_FYVE_PHD"/>
</dbReference>
<feature type="region of interest" description="Disordered" evidence="5">
    <location>
        <begin position="318"/>
        <end position="361"/>
    </location>
</feature>
<feature type="domain" description="Zinc finger PHD-type" evidence="6">
    <location>
        <begin position="371"/>
        <end position="427"/>
    </location>
</feature>
<accession>A0A1Y2GB90</accession>
<dbReference type="STRING" id="64571.A0A1Y2GB90"/>
<dbReference type="OrthoDB" id="303107at2759"/>
<evidence type="ECO:0000259" key="6">
    <source>
        <dbReference type="SMART" id="SM00249"/>
    </source>
</evidence>
<dbReference type="GeneID" id="33571033"/>
<dbReference type="InterPro" id="IPR001965">
    <property type="entry name" value="Znf_PHD"/>
</dbReference>
<dbReference type="PANTHER" id="PTHR14296">
    <property type="entry name" value="REMODELING AND SPACING FACTOR 1"/>
    <property type="match status" value="1"/>
</dbReference>
<dbReference type="Pfam" id="PF00628">
    <property type="entry name" value="PHD"/>
    <property type="match status" value="1"/>
</dbReference>
<proteinExistence type="predicted"/>
<dbReference type="GO" id="GO:0031213">
    <property type="term" value="C:RSF complex"/>
    <property type="evidence" value="ECO:0007669"/>
    <property type="project" value="InterPro"/>
</dbReference>
<dbReference type="InterPro" id="IPR019786">
    <property type="entry name" value="Zinc_finger_PHD-type_CS"/>
</dbReference>
<keyword evidence="1" id="KW-0479">Metal-binding</keyword>
<name>A0A1Y2GB90_9FUNG</name>
<feature type="region of interest" description="Disordered" evidence="5">
    <location>
        <begin position="465"/>
        <end position="490"/>
    </location>
</feature>
<dbReference type="GO" id="GO:0008270">
    <property type="term" value="F:zinc ion binding"/>
    <property type="evidence" value="ECO:0007669"/>
    <property type="project" value="UniProtKB-KW"/>
</dbReference>
<keyword evidence="2" id="KW-0863">Zinc-finger</keyword>
<protein>
    <recommendedName>
        <fullName evidence="6">Zinc finger PHD-type domain-containing protein</fullName>
    </recommendedName>
</protein>
<dbReference type="InterPro" id="IPR019787">
    <property type="entry name" value="Znf_PHD-finger"/>
</dbReference>
<dbReference type="AlphaFoldDB" id="A0A1Y2GB90"/>